<dbReference type="RefSeq" id="WP_206728959.1">
    <property type="nucleotide sequence ID" value="NZ_CP071090.1"/>
</dbReference>
<protein>
    <submittedName>
        <fullName evidence="3">Uncharacterized protein</fullName>
    </submittedName>
</protein>
<feature type="chain" id="PRO_5045894731" evidence="2">
    <location>
        <begin position="29"/>
        <end position="112"/>
    </location>
</feature>
<evidence type="ECO:0000256" key="2">
    <source>
        <dbReference type="SAM" id="SignalP"/>
    </source>
</evidence>
<reference evidence="3 4" key="1">
    <citation type="submission" date="2021-02" db="EMBL/GenBank/DDBJ databases">
        <title>De Novo genome assembly of isolated myxobacteria.</title>
        <authorList>
            <person name="Stevens D.C."/>
        </authorList>
    </citation>
    <scope>NUCLEOTIDE SEQUENCE [LARGE SCALE GENOMIC DNA]</scope>
    <source>
        <strain evidence="4">SCPEA02</strain>
    </source>
</reference>
<keyword evidence="4" id="KW-1185">Reference proteome</keyword>
<feature type="region of interest" description="Disordered" evidence="1">
    <location>
        <begin position="26"/>
        <end position="83"/>
    </location>
</feature>
<evidence type="ECO:0000313" key="3">
    <source>
        <dbReference type="EMBL" id="QSQ27438.1"/>
    </source>
</evidence>
<dbReference type="Proteomes" id="UP000662747">
    <property type="component" value="Chromosome"/>
</dbReference>
<evidence type="ECO:0000313" key="4">
    <source>
        <dbReference type="Proteomes" id="UP000662747"/>
    </source>
</evidence>
<evidence type="ECO:0000256" key="1">
    <source>
        <dbReference type="SAM" id="MobiDB-lite"/>
    </source>
</evidence>
<proteinExistence type="predicted"/>
<feature type="signal peptide" evidence="2">
    <location>
        <begin position="1"/>
        <end position="28"/>
    </location>
</feature>
<keyword evidence="2" id="KW-0732">Signal</keyword>
<accession>A0ABX7PAF2</accession>
<organism evidence="3 4">
    <name type="scientific">Pyxidicoccus parkwayensis</name>
    <dbReference type="NCBI Taxonomy" id="2813578"/>
    <lineage>
        <taxon>Bacteria</taxon>
        <taxon>Pseudomonadati</taxon>
        <taxon>Myxococcota</taxon>
        <taxon>Myxococcia</taxon>
        <taxon>Myxococcales</taxon>
        <taxon>Cystobacterineae</taxon>
        <taxon>Myxococcaceae</taxon>
        <taxon>Pyxidicoccus</taxon>
    </lineage>
</organism>
<sequence>MRKLQLSTFVVFALSVAGAWQLSSGARAEAPAPQSQQDFVRERPSHCGAKSSLSSTAMSTMDELRSSSSGPRTLEESGAIPGSWGSCIDCSSCLTGADCAHTGFRICYAECP</sequence>
<gene>
    <name evidence="3" type="ORF">JY651_22105</name>
</gene>
<name>A0ABX7PAF2_9BACT</name>
<dbReference type="EMBL" id="CP071090">
    <property type="protein sequence ID" value="QSQ27438.1"/>
    <property type="molecule type" value="Genomic_DNA"/>
</dbReference>